<feature type="domain" description="DED" evidence="17">
    <location>
        <begin position="2"/>
        <end position="79"/>
    </location>
</feature>
<keyword evidence="12" id="KW-0539">Nucleus</keyword>
<keyword evidence="8" id="KW-0677">Repeat</keyword>
<evidence type="ECO:0000259" key="17">
    <source>
        <dbReference type="PROSITE" id="PS50168"/>
    </source>
</evidence>
<evidence type="ECO:0000256" key="2">
    <source>
        <dbReference type="ARBA" id="ARBA00004496"/>
    </source>
</evidence>
<dbReference type="Gene3D" id="3.40.50.1460">
    <property type="match status" value="1"/>
</dbReference>
<dbReference type="GO" id="GO:0043065">
    <property type="term" value="P:positive regulation of apoptotic process"/>
    <property type="evidence" value="ECO:0007669"/>
    <property type="project" value="UniProtKB-ARBA"/>
</dbReference>
<dbReference type="FunFam" id="3.40.50.1460:FF:000008">
    <property type="entry name" value="caspase-8 isoform X1"/>
    <property type="match status" value="1"/>
</dbReference>
<evidence type="ECO:0000256" key="14">
    <source>
        <dbReference type="ARBA" id="ARBA00066479"/>
    </source>
</evidence>
<dbReference type="GO" id="GO:0005886">
    <property type="term" value="C:plasma membrane"/>
    <property type="evidence" value="ECO:0007669"/>
    <property type="project" value="UniProtKB-ARBA"/>
</dbReference>
<dbReference type="CDD" id="cd08792">
    <property type="entry name" value="DED_Caspase_8_10_r1"/>
    <property type="match status" value="1"/>
</dbReference>
<accession>A0A3Q3VWI3</accession>
<keyword evidence="11" id="KW-0865">Zymogen</keyword>
<dbReference type="GO" id="GO:0051604">
    <property type="term" value="P:protein maturation"/>
    <property type="evidence" value="ECO:0007669"/>
    <property type="project" value="UniProtKB-ARBA"/>
</dbReference>
<dbReference type="Pfam" id="PF00656">
    <property type="entry name" value="Peptidase_C14"/>
    <property type="match status" value="1"/>
</dbReference>
<evidence type="ECO:0000259" key="19">
    <source>
        <dbReference type="PROSITE" id="PS50208"/>
    </source>
</evidence>
<organism evidence="20 21">
    <name type="scientific">Mola mola</name>
    <name type="common">Ocean sunfish</name>
    <name type="synonym">Tetraodon mola</name>
    <dbReference type="NCBI Taxonomy" id="94237"/>
    <lineage>
        <taxon>Eukaryota</taxon>
        <taxon>Metazoa</taxon>
        <taxon>Chordata</taxon>
        <taxon>Craniata</taxon>
        <taxon>Vertebrata</taxon>
        <taxon>Euteleostomi</taxon>
        <taxon>Actinopterygii</taxon>
        <taxon>Neopterygii</taxon>
        <taxon>Teleostei</taxon>
        <taxon>Neoteleostei</taxon>
        <taxon>Acanthomorphata</taxon>
        <taxon>Eupercaria</taxon>
        <taxon>Tetraodontiformes</taxon>
        <taxon>Molidae</taxon>
        <taxon>Mola</taxon>
    </lineage>
</organism>
<dbReference type="InterPro" id="IPR016129">
    <property type="entry name" value="Caspase_his_AS"/>
</dbReference>
<evidence type="ECO:0000256" key="13">
    <source>
        <dbReference type="ARBA" id="ARBA00051626"/>
    </source>
</evidence>
<dbReference type="InterPro" id="IPR015917">
    <property type="entry name" value="Pept_C14A"/>
</dbReference>
<keyword evidence="21" id="KW-1185">Reference proteome</keyword>
<dbReference type="CDD" id="cd08334">
    <property type="entry name" value="DED_Caspase_8_10_r2"/>
    <property type="match status" value="1"/>
</dbReference>
<evidence type="ECO:0000256" key="8">
    <source>
        <dbReference type="ARBA" id="ARBA00022737"/>
    </source>
</evidence>
<dbReference type="Gene3D" id="1.10.533.10">
    <property type="entry name" value="Death Domain, Fas"/>
    <property type="match status" value="2"/>
</dbReference>
<evidence type="ECO:0000256" key="15">
    <source>
        <dbReference type="ARBA" id="ARBA00068172"/>
    </source>
</evidence>
<keyword evidence="5" id="KW-0597">Phosphoprotein</keyword>
<dbReference type="PROSITE" id="PS50168">
    <property type="entry name" value="DED"/>
    <property type="match status" value="2"/>
</dbReference>
<dbReference type="GO" id="GO:0005634">
    <property type="term" value="C:nucleus"/>
    <property type="evidence" value="ECO:0007669"/>
    <property type="project" value="UniProtKB-SubCell"/>
</dbReference>
<dbReference type="InterPro" id="IPR011029">
    <property type="entry name" value="DEATH-like_dom_sf"/>
</dbReference>
<dbReference type="GO" id="GO:0006915">
    <property type="term" value="P:apoptotic process"/>
    <property type="evidence" value="ECO:0007669"/>
    <property type="project" value="UniProtKB-KW"/>
</dbReference>
<reference evidence="20" key="1">
    <citation type="submission" date="2025-08" db="UniProtKB">
        <authorList>
            <consortium name="Ensembl"/>
        </authorList>
    </citation>
    <scope>IDENTIFICATION</scope>
</reference>
<dbReference type="Pfam" id="PF01335">
    <property type="entry name" value="DED"/>
    <property type="match status" value="2"/>
</dbReference>
<evidence type="ECO:0000256" key="6">
    <source>
        <dbReference type="ARBA" id="ARBA00022670"/>
    </source>
</evidence>
<keyword evidence="9" id="KW-0378">Hydrolase</keyword>
<protein>
    <recommendedName>
        <fullName evidence="15">Caspase-8</fullName>
        <ecNumber evidence="14">3.4.22.61</ecNumber>
    </recommendedName>
</protein>
<dbReference type="SUPFAM" id="SSF47986">
    <property type="entry name" value="DEATH domain"/>
    <property type="match status" value="2"/>
</dbReference>
<evidence type="ECO:0000256" key="1">
    <source>
        <dbReference type="ARBA" id="ARBA00004123"/>
    </source>
</evidence>
<dbReference type="GO" id="GO:0004197">
    <property type="term" value="F:cysteine-type endopeptidase activity"/>
    <property type="evidence" value="ECO:0007669"/>
    <property type="project" value="InterPro"/>
</dbReference>
<keyword evidence="7" id="KW-0053">Apoptosis</keyword>
<feature type="domain" description="Caspase family p20" evidence="19">
    <location>
        <begin position="192"/>
        <end position="318"/>
    </location>
</feature>
<evidence type="ECO:0000256" key="5">
    <source>
        <dbReference type="ARBA" id="ARBA00022553"/>
    </source>
</evidence>
<dbReference type="InterPro" id="IPR002138">
    <property type="entry name" value="Pept_C14_p10"/>
</dbReference>
<dbReference type="AlphaFoldDB" id="A0A3Q3VWI3"/>
<dbReference type="EC" id="3.4.22.61" evidence="14"/>
<evidence type="ECO:0000256" key="16">
    <source>
        <dbReference type="RuleBase" id="RU003971"/>
    </source>
</evidence>
<keyword evidence="10" id="KW-0788">Thiol protease</keyword>
<evidence type="ECO:0000259" key="18">
    <source>
        <dbReference type="PROSITE" id="PS50207"/>
    </source>
</evidence>
<comment type="catalytic activity">
    <reaction evidence="13">
        <text>Strict requirement for Asp at position P1 and has a preferred cleavage sequence of (Leu/Asp/Val)-Glu-Thr-Asp-|-(Gly/Ser/Ala).</text>
        <dbReference type="EC" id="3.4.22.61"/>
    </reaction>
</comment>
<feature type="domain" description="DED" evidence="17">
    <location>
        <begin position="89"/>
        <end position="158"/>
    </location>
</feature>
<dbReference type="InterPro" id="IPR001875">
    <property type="entry name" value="DED_dom"/>
</dbReference>
<dbReference type="InterPro" id="IPR011600">
    <property type="entry name" value="Pept_C14_caspase"/>
</dbReference>
<evidence type="ECO:0000256" key="4">
    <source>
        <dbReference type="ARBA" id="ARBA00022490"/>
    </source>
</evidence>
<dbReference type="InterPro" id="IPR029030">
    <property type="entry name" value="Caspase-like_dom_sf"/>
</dbReference>
<evidence type="ECO:0000313" key="20">
    <source>
        <dbReference type="Ensembl" id="ENSMMOP00000000499.1"/>
    </source>
</evidence>
<dbReference type="InterPro" id="IPR033139">
    <property type="entry name" value="Caspase_cys_AS"/>
</dbReference>
<reference evidence="20" key="2">
    <citation type="submission" date="2025-09" db="UniProtKB">
        <authorList>
            <consortium name="Ensembl"/>
        </authorList>
    </citation>
    <scope>IDENTIFICATION</scope>
</reference>
<dbReference type="PANTHER" id="PTHR48169">
    <property type="entry name" value="DED DOMAIN-CONTAINING PROTEIN"/>
    <property type="match status" value="1"/>
</dbReference>
<keyword evidence="6" id="KW-0645">Protease</keyword>
<dbReference type="SUPFAM" id="SSF52129">
    <property type="entry name" value="Caspase-like"/>
    <property type="match status" value="1"/>
</dbReference>
<dbReference type="PROSITE" id="PS50207">
    <property type="entry name" value="CASPASE_P10"/>
    <property type="match status" value="1"/>
</dbReference>
<evidence type="ECO:0000256" key="12">
    <source>
        <dbReference type="ARBA" id="ARBA00023242"/>
    </source>
</evidence>
<evidence type="ECO:0000256" key="11">
    <source>
        <dbReference type="ARBA" id="ARBA00023145"/>
    </source>
</evidence>
<evidence type="ECO:0000256" key="9">
    <source>
        <dbReference type="ARBA" id="ARBA00022801"/>
    </source>
</evidence>
<comment type="similarity">
    <text evidence="3 16">Belongs to the peptidase C14A family.</text>
</comment>
<dbReference type="SMART" id="SM00115">
    <property type="entry name" value="CASc"/>
    <property type="match status" value="1"/>
</dbReference>
<dbReference type="PROSITE" id="PS01121">
    <property type="entry name" value="CASPASE_HIS"/>
    <property type="match status" value="1"/>
</dbReference>
<sequence>MDFQKLLLEAGKALSGDEVKALAFLCTDLLSQTLASVKTAGDLFSRLADRDHLSVERPHLLSELLFIIKRNRLARDLNLAAPTINLVSLYRKLLYSLSEELTDGDLKSMKFLLNKELPRRKLDENIVSTTLEVFLEMEHMDLINETNLDLLESIIQPVCPVLTEKILQFKAEYGKPWEIHIGLTPYPMTAVKRGVCLIINNYDFTLSENSLQKREGTMIDGDYLHRVFQWLGFEIETQKDCTIEKMLSVMQELSGRNHSQMDCLVCCILSHGAEGRVYGVDGRTVTIRELMDPFSGTKCSSLVDKPKLFFIQACQGNREQERVFIEADGPTHGLVCRDDFVAKDSIPSDADFLLGMATVSSFVSYRDKINGTWFIQSLCLNLVQMVPRDFDLVSILTKVNADVSQKTDSTGLKKQMPQPAFTLTKKVVFPIPRAPPPVL</sequence>
<dbReference type="PANTHER" id="PTHR48169:SF7">
    <property type="entry name" value="CASPASE 10"/>
    <property type="match status" value="1"/>
</dbReference>
<keyword evidence="4" id="KW-0963">Cytoplasm</keyword>
<comment type="subcellular location">
    <subcellularLocation>
        <location evidence="2">Cytoplasm</location>
    </subcellularLocation>
    <subcellularLocation>
        <location evidence="1">Nucleus</location>
    </subcellularLocation>
</comment>
<dbReference type="GO" id="GO:0005737">
    <property type="term" value="C:cytoplasm"/>
    <property type="evidence" value="ECO:0007669"/>
    <property type="project" value="UniProtKB-SubCell"/>
</dbReference>
<evidence type="ECO:0000256" key="7">
    <source>
        <dbReference type="ARBA" id="ARBA00022703"/>
    </source>
</evidence>
<dbReference type="Proteomes" id="UP000261620">
    <property type="component" value="Unplaced"/>
</dbReference>
<evidence type="ECO:0000313" key="21">
    <source>
        <dbReference type="Proteomes" id="UP000261620"/>
    </source>
</evidence>
<dbReference type="PROSITE" id="PS01122">
    <property type="entry name" value="CASPASE_CYS"/>
    <property type="match status" value="1"/>
</dbReference>
<proteinExistence type="inferred from homology"/>
<name>A0A3Q3VWI3_MOLML</name>
<dbReference type="CDD" id="cd00032">
    <property type="entry name" value="CASc"/>
    <property type="match status" value="1"/>
</dbReference>
<dbReference type="SMART" id="SM00031">
    <property type="entry name" value="DED"/>
    <property type="match status" value="2"/>
</dbReference>
<dbReference type="GO" id="GO:0032991">
    <property type="term" value="C:protein-containing complex"/>
    <property type="evidence" value="ECO:0007669"/>
    <property type="project" value="UniProtKB-ARBA"/>
</dbReference>
<dbReference type="Ensembl" id="ENSMMOT00000000506.1">
    <property type="protein sequence ID" value="ENSMMOP00000000499.1"/>
    <property type="gene ID" value="ENSMMOG00000000414.1"/>
</dbReference>
<dbReference type="GO" id="GO:0006508">
    <property type="term" value="P:proteolysis"/>
    <property type="evidence" value="ECO:0007669"/>
    <property type="project" value="UniProtKB-KW"/>
</dbReference>
<dbReference type="InterPro" id="IPR001309">
    <property type="entry name" value="Pept_C14_p20"/>
</dbReference>
<dbReference type="PROSITE" id="PS50208">
    <property type="entry name" value="CASPASE_P20"/>
    <property type="match status" value="1"/>
</dbReference>
<evidence type="ECO:0000256" key="3">
    <source>
        <dbReference type="ARBA" id="ARBA00010134"/>
    </source>
</evidence>
<dbReference type="PRINTS" id="PR00376">
    <property type="entry name" value="IL1BCENZYME"/>
</dbReference>
<feature type="domain" description="Caspase family p10" evidence="18">
    <location>
        <begin position="342"/>
        <end position="429"/>
    </location>
</feature>
<dbReference type="FunFam" id="1.10.533.10:FF:000016">
    <property type="entry name" value="CASP8 and FADD-like apoptosis regulator"/>
    <property type="match status" value="1"/>
</dbReference>
<evidence type="ECO:0000256" key="10">
    <source>
        <dbReference type="ARBA" id="ARBA00022807"/>
    </source>
</evidence>